<dbReference type="Proteomes" id="UP000828941">
    <property type="component" value="Chromosome 9"/>
</dbReference>
<sequence length="103" mass="11412">MSGGCYSKDVKIVIISTQYVETDAKSFKSVVQKLTGKDSDTAPAAEGKVYSGSKTQKERNHQAVFEVPAGGNSFLMRNLSFKEFERMLSEMPSIYELCSDMII</sequence>
<organism evidence="1 2">
    <name type="scientific">Bauhinia variegata</name>
    <name type="common">Purple orchid tree</name>
    <name type="synonym">Phanera variegata</name>
    <dbReference type="NCBI Taxonomy" id="167791"/>
    <lineage>
        <taxon>Eukaryota</taxon>
        <taxon>Viridiplantae</taxon>
        <taxon>Streptophyta</taxon>
        <taxon>Embryophyta</taxon>
        <taxon>Tracheophyta</taxon>
        <taxon>Spermatophyta</taxon>
        <taxon>Magnoliopsida</taxon>
        <taxon>eudicotyledons</taxon>
        <taxon>Gunneridae</taxon>
        <taxon>Pentapetalae</taxon>
        <taxon>rosids</taxon>
        <taxon>fabids</taxon>
        <taxon>Fabales</taxon>
        <taxon>Fabaceae</taxon>
        <taxon>Cercidoideae</taxon>
        <taxon>Cercideae</taxon>
        <taxon>Bauhiniinae</taxon>
        <taxon>Bauhinia</taxon>
    </lineage>
</organism>
<comment type="caution">
    <text evidence="1">The sequence shown here is derived from an EMBL/GenBank/DDBJ whole genome shotgun (WGS) entry which is preliminary data.</text>
</comment>
<dbReference type="EMBL" id="CM039434">
    <property type="protein sequence ID" value="KAI4323129.1"/>
    <property type="molecule type" value="Genomic_DNA"/>
</dbReference>
<reference evidence="1 2" key="1">
    <citation type="journal article" date="2022" name="DNA Res.">
        <title>Chromosomal-level genome assembly of the orchid tree Bauhinia variegata (Leguminosae; Cercidoideae) supports the allotetraploid origin hypothesis of Bauhinia.</title>
        <authorList>
            <person name="Zhong Y."/>
            <person name="Chen Y."/>
            <person name="Zheng D."/>
            <person name="Pang J."/>
            <person name="Liu Y."/>
            <person name="Luo S."/>
            <person name="Meng S."/>
            <person name="Qian L."/>
            <person name="Wei D."/>
            <person name="Dai S."/>
            <person name="Zhou R."/>
        </authorList>
    </citation>
    <scope>NUCLEOTIDE SEQUENCE [LARGE SCALE GENOMIC DNA]</scope>
    <source>
        <strain evidence="1">BV-YZ2020</strain>
    </source>
</reference>
<proteinExistence type="predicted"/>
<protein>
    <submittedName>
        <fullName evidence="1">Uncharacterized protein</fullName>
    </submittedName>
</protein>
<evidence type="ECO:0000313" key="2">
    <source>
        <dbReference type="Proteomes" id="UP000828941"/>
    </source>
</evidence>
<evidence type="ECO:0000313" key="1">
    <source>
        <dbReference type="EMBL" id="KAI4323129.1"/>
    </source>
</evidence>
<name>A0ACB9MGT2_BAUVA</name>
<keyword evidence="2" id="KW-1185">Reference proteome</keyword>
<gene>
    <name evidence="1" type="ORF">L6164_022759</name>
</gene>
<accession>A0ACB9MGT2</accession>